<evidence type="ECO:0000313" key="3">
    <source>
        <dbReference type="RefSeq" id="XP_018025030.1"/>
    </source>
</evidence>
<feature type="region of interest" description="Disordered" evidence="1">
    <location>
        <begin position="239"/>
        <end position="258"/>
    </location>
</feature>
<dbReference type="OrthoDB" id="7700260at2759"/>
<name>A0A8B7PGB0_HYAAZ</name>
<evidence type="ECO:0000256" key="1">
    <source>
        <dbReference type="SAM" id="MobiDB-lite"/>
    </source>
</evidence>
<dbReference type="KEGG" id="hazt:108680661"/>
<protein>
    <submittedName>
        <fullName evidence="3">Uncharacterized protein LOC108680661</fullName>
    </submittedName>
</protein>
<organism evidence="2 3">
    <name type="scientific">Hyalella azteca</name>
    <name type="common">Amphipod</name>
    <dbReference type="NCBI Taxonomy" id="294128"/>
    <lineage>
        <taxon>Eukaryota</taxon>
        <taxon>Metazoa</taxon>
        <taxon>Ecdysozoa</taxon>
        <taxon>Arthropoda</taxon>
        <taxon>Crustacea</taxon>
        <taxon>Multicrustacea</taxon>
        <taxon>Malacostraca</taxon>
        <taxon>Eumalacostraca</taxon>
        <taxon>Peracarida</taxon>
        <taxon>Amphipoda</taxon>
        <taxon>Senticaudata</taxon>
        <taxon>Talitrida</taxon>
        <taxon>Talitroidea</taxon>
        <taxon>Hyalellidae</taxon>
        <taxon>Hyalella</taxon>
    </lineage>
</organism>
<dbReference type="Proteomes" id="UP000694843">
    <property type="component" value="Unplaced"/>
</dbReference>
<dbReference type="RefSeq" id="XP_018025030.1">
    <property type="nucleotide sequence ID" value="XM_018169541.1"/>
</dbReference>
<accession>A0A8B7PGB0</accession>
<proteinExistence type="predicted"/>
<dbReference type="AlphaFoldDB" id="A0A8B7PGB0"/>
<gene>
    <name evidence="3" type="primary">LOC108680661</name>
</gene>
<feature type="compositionally biased region" description="Polar residues" evidence="1">
    <location>
        <begin position="239"/>
        <end position="254"/>
    </location>
</feature>
<evidence type="ECO:0000313" key="2">
    <source>
        <dbReference type="Proteomes" id="UP000694843"/>
    </source>
</evidence>
<reference evidence="3" key="1">
    <citation type="submission" date="2025-08" db="UniProtKB">
        <authorList>
            <consortium name="RefSeq"/>
        </authorList>
    </citation>
    <scope>IDENTIFICATION</scope>
    <source>
        <tissue evidence="3">Whole organism</tissue>
    </source>
</reference>
<keyword evidence="2" id="KW-1185">Reference proteome</keyword>
<dbReference type="GeneID" id="108680661"/>
<sequence length="301" mass="33547">MTYNTENMLVMTVTTFITSTILTTYSNPVAAATSALQPQLAEIHRLPKTLQEVLSRGLTGSDPHGPEHEGGFKVVMGQPRPGESPIYYIKLPPTPRFYSYSPPYKNRIGKQIPMNFTINGKPKKVYHWNLPYRKKVAEYRRLLSAPFHPFNHRSSADTFGTFITKQELAVPKPITDLALPSLNTNPIRNTELKTDDSEDNVETKIFESRNVRRKLNSDVIVEHEIGEKESKKLLATETSATNTAGGHSSPQTDLKTPAVSIDKQGRDIEKPPSINGEVETRFQTPLTHAIYKTGGGNCGFP</sequence>